<accession>A0ABP9Q0P2</accession>
<keyword evidence="2" id="KW-1185">Reference proteome</keyword>
<dbReference type="PRINTS" id="PR01950">
    <property type="entry name" value="LANCSUPER"/>
</dbReference>
<protein>
    <recommendedName>
        <fullName evidence="3">Lanthionine synthetase</fullName>
    </recommendedName>
</protein>
<dbReference type="RefSeq" id="WP_185061492.1">
    <property type="nucleotide sequence ID" value="NZ_BAABJP010000008.1"/>
</dbReference>
<dbReference type="Pfam" id="PF05147">
    <property type="entry name" value="LANC_like"/>
    <property type="match status" value="1"/>
</dbReference>
<organism evidence="1 2">
    <name type="scientific">Pseudonocardia eucalypti</name>
    <dbReference type="NCBI Taxonomy" id="648755"/>
    <lineage>
        <taxon>Bacteria</taxon>
        <taxon>Bacillati</taxon>
        <taxon>Actinomycetota</taxon>
        <taxon>Actinomycetes</taxon>
        <taxon>Pseudonocardiales</taxon>
        <taxon>Pseudonocardiaceae</taxon>
        <taxon>Pseudonocardia</taxon>
    </lineage>
</organism>
<dbReference type="Proteomes" id="UP001428817">
    <property type="component" value="Unassembled WGS sequence"/>
</dbReference>
<dbReference type="CDD" id="cd04793">
    <property type="entry name" value="LanC"/>
    <property type="match status" value="1"/>
</dbReference>
<dbReference type="InterPro" id="IPR007822">
    <property type="entry name" value="LANC-like"/>
</dbReference>
<dbReference type="SUPFAM" id="SSF158745">
    <property type="entry name" value="LanC-like"/>
    <property type="match status" value="1"/>
</dbReference>
<sequence>MSIGQQFPAPADSLGSGAAGITLLHIQEARTGNGSWAKVHQWATAMTRDVVTAHVDSASLYRGAPAVAFVLRAANQHRYMSVIEDLDVYIDGLTRLRLRRANKRLDSGGLPELREYDLISGLTGIGVYLLRRNQPDELLRDVLRYLVRLTEPIHDDGESLPGWWCAEYPSHLGPPRWPGGHGNLGLAHGIAGPLALLATAMRCGVVVDGHADAIGRIVVFLDQCGRDAGAGRWWPGWITRAEWLSGVLAQAGPQRPSWCYGTPGIARAQQLAAIALDDQRRQRAAEHIYAACLADEQQLALLTDPTLCHGWAGLAHTTRRAAADAGVGSELADAHLRLRRRLDEQLEGQEHATAAPGLLEGSAGIRLARNELPLTPQGEVPWDACLLTC</sequence>
<dbReference type="EMBL" id="BAABJP010000008">
    <property type="protein sequence ID" value="GAA5154817.1"/>
    <property type="molecule type" value="Genomic_DNA"/>
</dbReference>
<proteinExistence type="predicted"/>
<evidence type="ECO:0000313" key="2">
    <source>
        <dbReference type="Proteomes" id="UP001428817"/>
    </source>
</evidence>
<evidence type="ECO:0008006" key="3">
    <source>
        <dbReference type="Google" id="ProtNLM"/>
    </source>
</evidence>
<dbReference type="SMART" id="SM01260">
    <property type="entry name" value="LANC_like"/>
    <property type="match status" value="1"/>
</dbReference>
<dbReference type="InterPro" id="IPR033889">
    <property type="entry name" value="LanC"/>
</dbReference>
<gene>
    <name evidence="1" type="ORF">GCM10023321_27280</name>
</gene>
<reference evidence="2" key="1">
    <citation type="journal article" date="2019" name="Int. J. Syst. Evol. Microbiol.">
        <title>The Global Catalogue of Microorganisms (GCM) 10K type strain sequencing project: providing services to taxonomists for standard genome sequencing and annotation.</title>
        <authorList>
            <consortium name="The Broad Institute Genomics Platform"/>
            <consortium name="The Broad Institute Genome Sequencing Center for Infectious Disease"/>
            <person name="Wu L."/>
            <person name="Ma J."/>
        </authorList>
    </citation>
    <scope>NUCLEOTIDE SEQUENCE [LARGE SCALE GENOMIC DNA]</scope>
    <source>
        <strain evidence="2">JCM 18303</strain>
    </source>
</reference>
<dbReference type="PRINTS" id="PR01955">
    <property type="entry name" value="LANCFRANKIA"/>
</dbReference>
<dbReference type="Gene3D" id="1.50.10.20">
    <property type="match status" value="1"/>
</dbReference>
<evidence type="ECO:0000313" key="1">
    <source>
        <dbReference type="EMBL" id="GAA5154817.1"/>
    </source>
</evidence>
<name>A0ABP9Q0P2_9PSEU</name>
<comment type="caution">
    <text evidence="1">The sequence shown here is derived from an EMBL/GenBank/DDBJ whole genome shotgun (WGS) entry which is preliminary data.</text>
</comment>